<dbReference type="Proteomes" id="UP000059680">
    <property type="component" value="Chromosome 3"/>
</dbReference>
<evidence type="ECO:0000256" key="1">
    <source>
        <dbReference type="SAM" id="MobiDB-lite"/>
    </source>
</evidence>
<evidence type="ECO:0000313" key="4">
    <source>
        <dbReference type="Proteomes" id="UP000059680"/>
    </source>
</evidence>
<dbReference type="InParanoid" id="A0A0P0VZS9"/>
<dbReference type="PaxDb" id="39947-A0A0P0VZS9"/>
<feature type="compositionally biased region" description="Basic residues" evidence="1">
    <location>
        <begin position="226"/>
        <end position="244"/>
    </location>
</feature>
<dbReference type="EMBL" id="AP014959">
    <property type="protein sequence ID" value="BAS85132.1"/>
    <property type="molecule type" value="Genomic_DNA"/>
</dbReference>
<gene>
    <name evidence="3" type="ordered locus">Os03g0591801</name>
    <name evidence="3" type="ORF">OSNPB_030591801</name>
</gene>
<evidence type="ECO:0000313" key="3">
    <source>
        <dbReference type="EMBL" id="BAS85132.1"/>
    </source>
</evidence>
<name>A0A0P0VZS9_ORYSJ</name>
<reference evidence="3 4" key="2">
    <citation type="journal article" date="2013" name="Plant Cell Physiol.">
        <title>Rice Annotation Project Database (RAP-DB): an integrative and interactive database for rice genomics.</title>
        <authorList>
            <person name="Sakai H."/>
            <person name="Lee S.S."/>
            <person name="Tanaka T."/>
            <person name="Numa H."/>
            <person name="Kim J."/>
            <person name="Kawahara Y."/>
            <person name="Wakimoto H."/>
            <person name="Yang C.C."/>
            <person name="Iwamoto M."/>
            <person name="Abe T."/>
            <person name="Yamada Y."/>
            <person name="Muto A."/>
            <person name="Inokuchi H."/>
            <person name="Ikemura T."/>
            <person name="Matsumoto T."/>
            <person name="Sasaki T."/>
            <person name="Itoh T."/>
        </authorList>
    </citation>
    <scope>NUCLEOTIDE SEQUENCE [LARGE SCALE GENOMIC DNA]</scope>
    <source>
        <strain evidence="4">cv. Nipponbare</strain>
    </source>
</reference>
<protein>
    <submittedName>
        <fullName evidence="3">Os03g0591801 protein</fullName>
    </submittedName>
</protein>
<accession>A0A0P0VZS9</accession>
<reference evidence="3 4" key="3">
    <citation type="journal article" date="2013" name="Rice">
        <title>Improvement of the Oryza sativa Nipponbare reference genome using next generation sequence and optical map data.</title>
        <authorList>
            <person name="Kawahara Y."/>
            <person name="de la Bastide M."/>
            <person name="Hamilton J.P."/>
            <person name="Kanamori H."/>
            <person name="McCombie W.R."/>
            <person name="Ouyang S."/>
            <person name="Schwartz D.C."/>
            <person name="Tanaka T."/>
            <person name="Wu J."/>
            <person name="Zhou S."/>
            <person name="Childs K.L."/>
            <person name="Davidson R.M."/>
            <person name="Lin H."/>
            <person name="Quesada-Ocampo L."/>
            <person name="Vaillancourt B."/>
            <person name="Sakai H."/>
            <person name="Lee S.S."/>
            <person name="Kim J."/>
            <person name="Numa H."/>
            <person name="Itoh T."/>
            <person name="Buell C.R."/>
            <person name="Matsumoto T."/>
        </authorList>
    </citation>
    <scope>NUCLEOTIDE SEQUENCE [LARGE SCALE GENOMIC DNA]</scope>
    <source>
        <strain evidence="4">cv. Nipponbare</strain>
    </source>
</reference>
<dbReference type="AlphaFoldDB" id="A0A0P0VZS9"/>
<evidence type="ECO:0000256" key="2">
    <source>
        <dbReference type="SAM" id="SignalP"/>
    </source>
</evidence>
<feature type="signal peptide" evidence="2">
    <location>
        <begin position="1"/>
        <end position="16"/>
    </location>
</feature>
<feature type="region of interest" description="Disordered" evidence="1">
    <location>
        <begin position="220"/>
        <end position="244"/>
    </location>
</feature>
<feature type="chain" id="PRO_5006056510" evidence="2">
    <location>
        <begin position="17"/>
        <end position="244"/>
    </location>
</feature>
<keyword evidence="4" id="KW-1185">Reference proteome</keyword>
<keyword evidence="2" id="KW-0732">Signal</keyword>
<sequence length="244" mass="26751">MVSLMMFFGYFRLIKSSSVTLDFPCKACRISACAFCITSGPIRVLLMLFHFHPQTCPDACHTARTSTYKNDGFDVCHGEIAAIIVVVTFLRDPQKSTQQALPIAMRAAVVGMLLVLLDGAAHHVVQLGAQQLHVAHRGCGGGPDGVQCSPMMARSARSVIGLPISLRTFTGSPEGAAAATTAPTRRVSCSSRMGRNERTRLALSSSSVQIPRRWRHLLPYGAKNSPPRRRSWRSRQCSWRRRAS</sequence>
<proteinExistence type="predicted"/>
<dbReference type="Gramene" id="Os03t0591801-00">
    <property type="protein sequence ID" value="Os03t0591801-00"/>
    <property type="gene ID" value="Os03g0591801"/>
</dbReference>
<organism evidence="3 4">
    <name type="scientific">Oryza sativa subsp. japonica</name>
    <name type="common">Rice</name>
    <dbReference type="NCBI Taxonomy" id="39947"/>
    <lineage>
        <taxon>Eukaryota</taxon>
        <taxon>Viridiplantae</taxon>
        <taxon>Streptophyta</taxon>
        <taxon>Embryophyta</taxon>
        <taxon>Tracheophyta</taxon>
        <taxon>Spermatophyta</taxon>
        <taxon>Magnoliopsida</taxon>
        <taxon>Liliopsida</taxon>
        <taxon>Poales</taxon>
        <taxon>Poaceae</taxon>
        <taxon>BOP clade</taxon>
        <taxon>Oryzoideae</taxon>
        <taxon>Oryzeae</taxon>
        <taxon>Oryzinae</taxon>
        <taxon>Oryza</taxon>
        <taxon>Oryza sativa</taxon>
    </lineage>
</organism>
<reference evidence="4" key="1">
    <citation type="journal article" date="2005" name="Nature">
        <title>The map-based sequence of the rice genome.</title>
        <authorList>
            <consortium name="International rice genome sequencing project (IRGSP)"/>
            <person name="Matsumoto T."/>
            <person name="Wu J."/>
            <person name="Kanamori H."/>
            <person name="Katayose Y."/>
            <person name="Fujisawa M."/>
            <person name="Namiki N."/>
            <person name="Mizuno H."/>
            <person name="Yamamoto K."/>
            <person name="Antonio B.A."/>
            <person name="Baba T."/>
            <person name="Sakata K."/>
            <person name="Nagamura Y."/>
            <person name="Aoki H."/>
            <person name="Arikawa K."/>
            <person name="Arita K."/>
            <person name="Bito T."/>
            <person name="Chiden Y."/>
            <person name="Fujitsuka N."/>
            <person name="Fukunaka R."/>
            <person name="Hamada M."/>
            <person name="Harada C."/>
            <person name="Hayashi A."/>
            <person name="Hijishita S."/>
            <person name="Honda M."/>
            <person name="Hosokawa S."/>
            <person name="Ichikawa Y."/>
            <person name="Idonuma A."/>
            <person name="Iijima M."/>
            <person name="Ikeda M."/>
            <person name="Ikeno M."/>
            <person name="Ito K."/>
            <person name="Ito S."/>
            <person name="Ito T."/>
            <person name="Ito Y."/>
            <person name="Ito Y."/>
            <person name="Iwabuchi A."/>
            <person name="Kamiya K."/>
            <person name="Karasawa W."/>
            <person name="Kurita K."/>
            <person name="Katagiri S."/>
            <person name="Kikuta A."/>
            <person name="Kobayashi H."/>
            <person name="Kobayashi N."/>
            <person name="Machita K."/>
            <person name="Maehara T."/>
            <person name="Masukawa M."/>
            <person name="Mizubayashi T."/>
            <person name="Mukai Y."/>
            <person name="Nagasaki H."/>
            <person name="Nagata Y."/>
            <person name="Naito S."/>
            <person name="Nakashima M."/>
            <person name="Nakama Y."/>
            <person name="Nakamichi Y."/>
            <person name="Nakamura M."/>
            <person name="Meguro A."/>
            <person name="Negishi M."/>
            <person name="Ohta I."/>
            <person name="Ohta T."/>
            <person name="Okamoto M."/>
            <person name="Ono N."/>
            <person name="Saji S."/>
            <person name="Sakaguchi M."/>
            <person name="Sakai K."/>
            <person name="Shibata M."/>
            <person name="Shimokawa T."/>
            <person name="Song J."/>
            <person name="Takazaki Y."/>
            <person name="Terasawa K."/>
            <person name="Tsugane M."/>
            <person name="Tsuji K."/>
            <person name="Ueda S."/>
            <person name="Waki K."/>
            <person name="Yamagata H."/>
            <person name="Yamamoto M."/>
            <person name="Yamamoto S."/>
            <person name="Yamane H."/>
            <person name="Yoshiki S."/>
            <person name="Yoshihara R."/>
            <person name="Yukawa K."/>
            <person name="Zhong H."/>
            <person name="Yano M."/>
            <person name="Yuan Q."/>
            <person name="Ouyang S."/>
            <person name="Liu J."/>
            <person name="Jones K.M."/>
            <person name="Gansberger K."/>
            <person name="Moffat K."/>
            <person name="Hill J."/>
            <person name="Bera J."/>
            <person name="Fadrosh D."/>
            <person name="Jin S."/>
            <person name="Johri S."/>
            <person name="Kim M."/>
            <person name="Overton L."/>
            <person name="Reardon M."/>
            <person name="Tsitrin T."/>
            <person name="Vuong H."/>
            <person name="Weaver B."/>
            <person name="Ciecko A."/>
            <person name="Tallon L."/>
            <person name="Jackson J."/>
            <person name="Pai G."/>
            <person name="Aken S.V."/>
            <person name="Utterback T."/>
            <person name="Reidmuller S."/>
            <person name="Feldblyum T."/>
            <person name="Hsiao J."/>
            <person name="Zismann V."/>
            <person name="Iobst S."/>
            <person name="de Vazeille A.R."/>
            <person name="Buell C.R."/>
            <person name="Ying K."/>
            <person name="Li Y."/>
            <person name="Lu T."/>
            <person name="Huang Y."/>
            <person name="Zhao Q."/>
            <person name="Feng Q."/>
            <person name="Zhang L."/>
            <person name="Zhu J."/>
            <person name="Weng Q."/>
            <person name="Mu J."/>
            <person name="Lu Y."/>
            <person name="Fan D."/>
            <person name="Liu Y."/>
            <person name="Guan J."/>
            <person name="Zhang Y."/>
            <person name="Yu S."/>
            <person name="Liu X."/>
            <person name="Zhang Y."/>
            <person name="Hong G."/>
            <person name="Han B."/>
            <person name="Choisne N."/>
            <person name="Demange N."/>
            <person name="Orjeda G."/>
            <person name="Samain S."/>
            <person name="Cattolico L."/>
            <person name="Pelletier E."/>
            <person name="Couloux A."/>
            <person name="Segurens B."/>
            <person name="Wincker P."/>
            <person name="D'Hont A."/>
            <person name="Scarpelli C."/>
            <person name="Weissenbach J."/>
            <person name="Salanoubat M."/>
            <person name="Quetier F."/>
            <person name="Yu Y."/>
            <person name="Kim H.R."/>
            <person name="Rambo T."/>
            <person name="Currie J."/>
            <person name="Collura K."/>
            <person name="Luo M."/>
            <person name="Yang T."/>
            <person name="Ammiraju J.S.S."/>
            <person name="Engler F."/>
            <person name="Soderlund C."/>
            <person name="Wing R.A."/>
            <person name="Palmer L.E."/>
            <person name="de la Bastide M."/>
            <person name="Spiegel L."/>
            <person name="Nascimento L."/>
            <person name="Zutavern T."/>
            <person name="O'Shaughnessy A."/>
            <person name="Dike S."/>
            <person name="Dedhia N."/>
            <person name="Preston R."/>
            <person name="Balija V."/>
            <person name="McCombie W.R."/>
            <person name="Chow T."/>
            <person name="Chen H."/>
            <person name="Chung M."/>
            <person name="Chen C."/>
            <person name="Shaw J."/>
            <person name="Wu H."/>
            <person name="Hsiao K."/>
            <person name="Chao Y."/>
            <person name="Chu M."/>
            <person name="Cheng C."/>
            <person name="Hour A."/>
            <person name="Lee P."/>
            <person name="Lin S."/>
            <person name="Lin Y."/>
            <person name="Liou J."/>
            <person name="Liu S."/>
            <person name="Hsing Y."/>
            <person name="Raghuvanshi S."/>
            <person name="Mohanty A."/>
            <person name="Bharti A.K."/>
            <person name="Gaur A."/>
            <person name="Gupta V."/>
            <person name="Kumar D."/>
            <person name="Ravi V."/>
            <person name="Vij S."/>
            <person name="Kapur A."/>
            <person name="Khurana P."/>
            <person name="Khurana P."/>
            <person name="Khurana J.P."/>
            <person name="Tyagi A.K."/>
            <person name="Gaikwad K."/>
            <person name="Singh A."/>
            <person name="Dalal V."/>
            <person name="Srivastava S."/>
            <person name="Dixit A."/>
            <person name="Pal A.K."/>
            <person name="Ghazi I.A."/>
            <person name="Yadav M."/>
            <person name="Pandit A."/>
            <person name="Bhargava A."/>
            <person name="Sureshbabu K."/>
            <person name="Batra K."/>
            <person name="Sharma T.R."/>
            <person name="Mohapatra T."/>
            <person name="Singh N.K."/>
            <person name="Messing J."/>
            <person name="Nelson A.B."/>
            <person name="Fuks G."/>
            <person name="Kavchok S."/>
            <person name="Keizer G."/>
            <person name="Linton E."/>
            <person name="Llaca V."/>
            <person name="Song R."/>
            <person name="Tanyolac B."/>
            <person name="Young S."/>
            <person name="Ho-Il K."/>
            <person name="Hahn J.H."/>
            <person name="Sangsakoo G."/>
            <person name="Vanavichit A."/>
            <person name="de Mattos Luiz.A.T."/>
            <person name="Zimmer P.D."/>
            <person name="Malone G."/>
            <person name="Dellagostin O."/>
            <person name="de Oliveira A.C."/>
            <person name="Bevan M."/>
            <person name="Bancroft I."/>
            <person name="Minx P."/>
            <person name="Cordum H."/>
            <person name="Wilson R."/>
            <person name="Cheng Z."/>
            <person name="Jin W."/>
            <person name="Jiang J."/>
            <person name="Leong S.A."/>
            <person name="Iwama H."/>
            <person name="Gojobori T."/>
            <person name="Itoh T."/>
            <person name="Niimura Y."/>
            <person name="Fujii Y."/>
            <person name="Habara T."/>
            <person name="Sakai H."/>
            <person name="Sato Y."/>
            <person name="Wilson G."/>
            <person name="Kumar K."/>
            <person name="McCouch S."/>
            <person name="Juretic N."/>
            <person name="Hoen D."/>
            <person name="Wright S."/>
            <person name="Bruskiewich R."/>
            <person name="Bureau T."/>
            <person name="Miyao A."/>
            <person name="Hirochika H."/>
            <person name="Nishikawa T."/>
            <person name="Kadowaki K."/>
            <person name="Sugiura M."/>
            <person name="Burr B."/>
            <person name="Sasaki T."/>
        </authorList>
    </citation>
    <scope>NUCLEOTIDE SEQUENCE [LARGE SCALE GENOMIC DNA]</scope>
    <source>
        <strain evidence="4">cv. Nipponbare</strain>
    </source>
</reference>